<dbReference type="Pfam" id="PF01609">
    <property type="entry name" value="DDE_Tnp_1"/>
    <property type="match status" value="1"/>
</dbReference>
<evidence type="ECO:0000256" key="4">
    <source>
        <dbReference type="ARBA" id="ARBA00023125"/>
    </source>
</evidence>
<keyword evidence="3" id="KW-0815">Transposition</keyword>
<dbReference type="EMBL" id="FCNX02000011">
    <property type="protein sequence ID" value="SAK83597.1"/>
    <property type="molecule type" value="Genomic_DNA"/>
</dbReference>
<dbReference type="InterPro" id="IPR002559">
    <property type="entry name" value="Transposase_11"/>
</dbReference>
<gene>
    <name evidence="9" type="ORF">AWB77_04303</name>
</gene>
<evidence type="ECO:0000259" key="8">
    <source>
        <dbReference type="Pfam" id="PF05598"/>
    </source>
</evidence>
<organism evidence="9 10">
    <name type="scientific">Caballeronia fortuita</name>
    <dbReference type="NCBI Taxonomy" id="1777138"/>
    <lineage>
        <taxon>Bacteria</taxon>
        <taxon>Pseudomonadati</taxon>
        <taxon>Pseudomonadota</taxon>
        <taxon>Betaproteobacteria</taxon>
        <taxon>Burkholderiales</taxon>
        <taxon>Burkholderiaceae</taxon>
        <taxon>Caballeronia</taxon>
    </lineage>
</organism>
<dbReference type="PANTHER" id="PTHR35604">
    <property type="entry name" value="TRANSPOSASE INSH FOR INSERTION SEQUENCE ELEMENT IS5A-RELATED"/>
    <property type="match status" value="1"/>
</dbReference>
<sequence>MERMRGSDSFTESMFTVLKLDDFVPKDHPLRPIRTWLNDSLKRMDDVFSRMYEADARGGRPSIAPEKLVRALLLQVLYSIRSERMLMEQISYNMLFRWFVGLPMDGTVWDHSTFSKNRDRLLEHDVLVLLFNETVETARERGYLSGEHFSVDGTLIQAWAGHKSFVPKASPSDDDTPPDEPPAPNDNWHGQKRSNETHQSTTDEQARLFRKSKGTGAMLCYIGHVLTDNRHGLVVNAQVTLATGTAERDCAAQMLADAASVAPSGITVGADKNYDTAGFVASCRSNRVTPHVAQNEGRSGGSAIDERTTRWPGYAVSQQKRKRIEQVFGWGKTVGRIRQAMCRGLERVDQLFVLTQVGYNLTRMRTLAA</sequence>
<feature type="domain" description="Transposase IS4-like" evidence="7">
    <location>
        <begin position="210"/>
        <end position="361"/>
    </location>
</feature>
<dbReference type="AlphaFoldDB" id="A0A158CPP8"/>
<comment type="function">
    <text evidence="1">Involved in the transposition of the insertion sequence IS5.</text>
</comment>
<comment type="similarity">
    <text evidence="2">Belongs to the transposase 11 family.</text>
</comment>
<proteinExistence type="inferred from homology"/>
<dbReference type="Pfam" id="PF05598">
    <property type="entry name" value="DUF772"/>
    <property type="match status" value="1"/>
</dbReference>
<comment type="caution">
    <text evidence="9">The sequence shown here is derived from an EMBL/GenBank/DDBJ whole genome shotgun (WGS) entry which is preliminary data.</text>
</comment>
<keyword evidence="5" id="KW-0233">DNA recombination</keyword>
<name>A0A158CPP8_9BURK</name>
<keyword evidence="10" id="KW-1185">Reference proteome</keyword>
<protein>
    <submittedName>
        <fullName evidence="9">Transposase, IS4 family protein</fullName>
    </submittedName>
</protein>
<evidence type="ECO:0000313" key="10">
    <source>
        <dbReference type="Proteomes" id="UP000054903"/>
    </source>
</evidence>
<evidence type="ECO:0000256" key="6">
    <source>
        <dbReference type="SAM" id="MobiDB-lite"/>
    </source>
</evidence>
<accession>A0A158CPP8</accession>
<feature type="domain" description="Transposase InsH N-terminal" evidence="8">
    <location>
        <begin position="19"/>
        <end position="120"/>
    </location>
</feature>
<dbReference type="InterPro" id="IPR008490">
    <property type="entry name" value="Transposase_InsH_N"/>
</dbReference>
<dbReference type="STRING" id="1777138.AWB77_04303"/>
<feature type="region of interest" description="Disordered" evidence="6">
    <location>
        <begin position="166"/>
        <end position="205"/>
    </location>
</feature>
<dbReference type="PANTHER" id="PTHR35604:SF2">
    <property type="entry name" value="TRANSPOSASE INSH FOR INSERTION SEQUENCE ELEMENT IS5A-RELATED"/>
    <property type="match status" value="1"/>
</dbReference>
<evidence type="ECO:0000256" key="3">
    <source>
        <dbReference type="ARBA" id="ARBA00022578"/>
    </source>
</evidence>
<dbReference type="GO" id="GO:0004803">
    <property type="term" value="F:transposase activity"/>
    <property type="evidence" value="ECO:0007669"/>
    <property type="project" value="InterPro"/>
</dbReference>
<evidence type="ECO:0000256" key="2">
    <source>
        <dbReference type="ARBA" id="ARBA00010075"/>
    </source>
</evidence>
<dbReference type="Proteomes" id="UP000054903">
    <property type="component" value="Unassembled WGS sequence"/>
</dbReference>
<dbReference type="GO" id="GO:0006313">
    <property type="term" value="P:DNA transposition"/>
    <property type="evidence" value="ECO:0007669"/>
    <property type="project" value="InterPro"/>
</dbReference>
<evidence type="ECO:0000256" key="1">
    <source>
        <dbReference type="ARBA" id="ARBA00003544"/>
    </source>
</evidence>
<dbReference type="GO" id="GO:0003677">
    <property type="term" value="F:DNA binding"/>
    <property type="evidence" value="ECO:0007669"/>
    <property type="project" value="UniProtKB-KW"/>
</dbReference>
<keyword evidence="4" id="KW-0238">DNA-binding</keyword>
<evidence type="ECO:0000313" key="9">
    <source>
        <dbReference type="EMBL" id="SAK83597.1"/>
    </source>
</evidence>
<dbReference type="NCBIfam" id="NF033581">
    <property type="entry name" value="transpos_IS5_4"/>
    <property type="match status" value="1"/>
</dbReference>
<evidence type="ECO:0000256" key="5">
    <source>
        <dbReference type="ARBA" id="ARBA00023172"/>
    </source>
</evidence>
<reference evidence="9" key="1">
    <citation type="submission" date="2016-01" db="EMBL/GenBank/DDBJ databases">
        <authorList>
            <person name="Peeters C."/>
        </authorList>
    </citation>
    <scope>NUCLEOTIDE SEQUENCE</scope>
    <source>
        <strain evidence="9">LMG 29320</strain>
    </source>
</reference>
<dbReference type="InterPro" id="IPR047959">
    <property type="entry name" value="Transpos_IS5"/>
</dbReference>
<evidence type="ECO:0000259" key="7">
    <source>
        <dbReference type="Pfam" id="PF01609"/>
    </source>
</evidence>